<feature type="region of interest" description="Disordered" evidence="1">
    <location>
        <begin position="35"/>
        <end position="68"/>
    </location>
</feature>
<evidence type="ECO:0000256" key="1">
    <source>
        <dbReference type="SAM" id="MobiDB-lite"/>
    </source>
</evidence>
<evidence type="ECO:0000313" key="3">
    <source>
        <dbReference type="Proteomes" id="UP001234989"/>
    </source>
</evidence>
<proteinExistence type="predicted"/>
<name>A0AAF0V930_SOLVR</name>
<reference evidence="2" key="1">
    <citation type="submission" date="2023-08" db="EMBL/GenBank/DDBJ databases">
        <title>A de novo genome assembly of Solanum verrucosum Schlechtendal, a Mexican diploid species geographically isolated from the other diploid A-genome species in potato relatives.</title>
        <authorList>
            <person name="Hosaka K."/>
        </authorList>
    </citation>
    <scope>NUCLEOTIDE SEQUENCE</scope>
    <source>
        <tissue evidence="2">Young leaves</tissue>
    </source>
</reference>
<feature type="compositionally biased region" description="Basic and acidic residues" evidence="1">
    <location>
        <begin position="57"/>
        <end position="68"/>
    </location>
</feature>
<protein>
    <submittedName>
        <fullName evidence="2">Uncharacterized protein</fullName>
    </submittedName>
</protein>
<keyword evidence="3" id="KW-1185">Reference proteome</keyword>
<sequence>MRGGEKMVNLVGTSRGQCPKDAKFEALHNEEVNYLENQFGGSHPNYPRQGENQGWNKDQDNSWRDWRD</sequence>
<accession>A0AAF0V930</accession>
<gene>
    <name evidence="2" type="ORF">MTR67_052416</name>
</gene>
<evidence type="ECO:0000313" key="2">
    <source>
        <dbReference type="EMBL" id="WMV59031.1"/>
    </source>
</evidence>
<dbReference type="EMBL" id="CP133623">
    <property type="protein sequence ID" value="WMV59031.1"/>
    <property type="molecule type" value="Genomic_DNA"/>
</dbReference>
<organism evidence="2 3">
    <name type="scientific">Solanum verrucosum</name>
    <dbReference type="NCBI Taxonomy" id="315347"/>
    <lineage>
        <taxon>Eukaryota</taxon>
        <taxon>Viridiplantae</taxon>
        <taxon>Streptophyta</taxon>
        <taxon>Embryophyta</taxon>
        <taxon>Tracheophyta</taxon>
        <taxon>Spermatophyta</taxon>
        <taxon>Magnoliopsida</taxon>
        <taxon>eudicotyledons</taxon>
        <taxon>Gunneridae</taxon>
        <taxon>Pentapetalae</taxon>
        <taxon>asterids</taxon>
        <taxon>lamiids</taxon>
        <taxon>Solanales</taxon>
        <taxon>Solanaceae</taxon>
        <taxon>Solanoideae</taxon>
        <taxon>Solaneae</taxon>
        <taxon>Solanum</taxon>
    </lineage>
</organism>
<dbReference type="Proteomes" id="UP001234989">
    <property type="component" value="Chromosome 12"/>
</dbReference>
<dbReference type="AlphaFoldDB" id="A0AAF0V930"/>